<evidence type="ECO:0000313" key="1">
    <source>
        <dbReference type="EMBL" id="LAA37291.1"/>
    </source>
</evidence>
<proteinExistence type="predicted"/>
<reference evidence="1" key="1">
    <citation type="submission" date="2017-07" db="EMBL/GenBank/DDBJ databases">
        <authorList>
            <person name="Mikheyev A."/>
            <person name="Grau M."/>
        </authorList>
    </citation>
    <scope>NUCLEOTIDE SEQUENCE</scope>
    <source>
        <tissue evidence="1">Venom_gland</tissue>
    </source>
</reference>
<dbReference type="AlphaFoldDB" id="A0A2D4EPW7"/>
<sequence length="101" mass="11415">MGRFNQSLVVNGMKTESDEREKAYFLTYCDSELYELAEALVAEDLDNVSWDTLQQALKGHFDPSPSYMANRNDFCTQSQKGGESISHLVAVLRKLSKNCKT</sequence>
<protein>
    <submittedName>
        <fullName evidence="1">Uncharacterized protein</fullName>
    </submittedName>
</protein>
<organism evidence="1">
    <name type="scientific">Micrurus corallinus</name>
    <name type="common">Brazilian coral snake</name>
    <dbReference type="NCBI Taxonomy" id="54390"/>
    <lineage>
        <taxon>Eukaryota</taxon>
        <taxon>Metazoa</taxon>
        <taxon>Chordata</taxon>
        <taxon>Craniata</taxon>
        <taxon>Vertebrata</taxon>
        <taxon>Euteleostomi</taxon>
        <taxon>Lepidosauria</taxon>
        <taxon>Squamata</taxon>
        <taxon>Bifurcata</taxon>
        <taxon>Unidentata</taxon>
        <taxon>Episquamata</taxon>
        <taxon>Toxicofera</taxon>
        <taxon>Serpentes</taxon>
        <taxon>Colubroidea</taxon>
        <taxon>Elapidae</taxon>
        <taxon>Elapinae</taxon>
        <taxon>Micrurus</taxon>
    </lineage>
</organism>
<reference evidence="1" key="2">
    <citation type="submission" date="2017-11" db="EMBL/GenBank/DDBJ databases">
        <title>Coralsnake Venomics: Analyses of Venom Gland Transcriptomes and Proteomes of Six Brazilian Taxa.</title>
        <authorList>
            <person name="Aird S.D."/>
            <person name="Jorge da Silva N."/>
            <person name="Qiu L."/>
            <person name="Villar-Briones A."/>
            <person name="Aparecida-Saddi V."/>
            <person name="Campos-Telles M.P."/>
            <person name="Grau M."/>
            <person name="Mikheyev A.S."/>
        </authorList>
    </citation>
    <scope>NUCLEOTIDE SEQUENCE</scope>
    <source>
        <tissue evidence="1">Venom_gland</tissue>
    </source>
</reference>
<name>A0A2D4EPW7_MICCO</name>
<dbReference type="EMBL" id="IACJ01017287">
    <property type="protein sequence ID" value="LAA37291.1"/>
    <property type="molecule type" value="Transcribed_RNA"/>
</dbReference>
<accession>A0A2D4EPW7</accession>